<keyword evidence="2" id="KW-0460">Magnesium</keyword>
<dbReference type="NCBIfam" id="TIGR00055">
    <property type="entry name" value="uppS"/>
    <property type="match status" value="1"/>
</dbReference>
<feature type="binding site" evidence="2">
    <location>
        <position position="39"/>
    </location>
    <ligand>
        <name>substrate</name>
    </ligand>
</feature>
<dbReference type="PANTHER" id="PTHR10291">
    <property type="entry name" value="DEHYDRODOLICHYL DIPHOSPHATE SYNTHASE FAMILY MEMBER"/>
    <property type="match status" value="1"/>
</dbReference>
<dbReference type="Proteomes" id="UP000284434">
    <property type="component" value="Unassembled WGS sequence"/>
</dbReference>
<feature type="binding site" evidence="2">
    <location>
        <position position="73"/>
    </location>
    <ligand>
        <name>substrate</name>
    </ligand>
</feature>
<proteinExistence type="inferred from homology"/>
<dbReference type="PROSITE" id="PS01066">
    <property type="entry name" value="UPP_SYNTHASE"/>
    <property type="match status" value="1"/>
</dbReference>
<feature type="binding site" evidence="2">
    <location>
        <position position="22"/>
    </location>
    <ligand>
        <name>Mg(2+)</name>
        <dbReference type="ChEBI" id="CHEBI:18420"/>
    </ligand>
</feature>
<dbReference type="SUPFAM" id="SSF64005">
    <property type="entry name" value="Undecaprenyl diphosphate synthase"/>
    <property type="match status" value="1"/>
</dbReference>
<feature type="binding site" evidence="2">
    <location>
        <position position="210"/>
    </location>
    <ligand>
        <name>Mg(2+)</name>
        <dbReference type="ChEBI" id="CHEBI:18420"/>
    </ligand>
</feature>
<comment type="caution">
    <text evidence="4">The sequence shown here is derived from an EMBL/GenBank/DDBJ whole genome shotgun (WGS) entry which is preliminary data.</text>
</comment>
<dbReference type="NCBIfam" id="NF011405">
    <property type="entry name" value="PRK14830.1"/>
    <property type="match status" value="1"/>
</dbReference>
<feature type="binding site" evidence="2">
    <location>
        <begin position="23"/>
        <end position="26"/>
    </location>
    <ligand>
        <name>substrate</name>
    </ligand>
</feature>
<evidence type="ECO:0000313" key="4">
    <source>
        <dbReference type="EMBL" id="RGY07727.1"/>
    </source>
</evidence>
<sequence length="262" mass="29896">MQDIKEEIIAAGLPEHIAIIMDGNGRWAEQRGLDRVYGHKQGVDTVKSVVEASGEIGLKYLTLYTFSIENWNRPRAEVDALMGLMTDAIIRETSELMRQKVRVKVIGNTGDLPEEVWHKLEGLIHRTAANTGVTLVLALSYGARWEIVEAARRLIADYKTGRVADTEEVTDELFARYLTTAGMPDPDLLIRTSGECRLSNFLLWQCAYTEFYFIDKFWPDFEKDDLYLAIRNFQQRERRFGMTGEQIKVKGEKGEGINVTEK</sequence>
<dbReference type="RefSeq" id="WP_022159641.1">
    <property type="nucleotide sequence ID" value="NZ_JADMUD010000016.1"/>
</dbReference>
<dbReference type="Pfam" id="PF01255">
    <property type="entry name" value="Prenyltransf"/>
    <property type="match status" value="1"/>
</dbReference>
<evidence type="ECO:0000256" key="1">
    <source>
        <dbReference type="ARBA" id="ARBA00022679"/>
    </source>
</evidence>
<dbReference type="EMBL" id="QSCO01000007">
    <property type="protein sequence ID" value="RGY07727.1"/>
    <property type="molecule type" value="Genomic_DNA"/>
</dbReference>
<evidence type="ECO:0000256" key="2">
    <source>
        <dbReference type="HAMAP-Rule" id="MF_01139"/>
    </source>
</evidence>
<dbReference type="GO" id="GO:0000287">
    <property type="term" value="F:magnesium ion binding"/>
    <property type="evidence" value="ECO:0007669"/>
    <property type="project" value="UniProtKB-UniRule"/>
</dbReference>
<dbReference type="FunFam" id="3.40.1180.10:FF:000001">
    <property type="entry name" value="(2E,6E)-farnesyl-diphosphate-specific ditrans,polycis-undecaprenyl-diphosphate synthase"/>
    <property type="match status" value="1"/>
</dbReference>
<dbReference type="GO" id="GO:0016094">
    <property type="term" value="P:polyprenol biosynthetic process"/>
    <property type="evidence" value="ECO:0007669"/>
    <property type="project" value="TreeGrafter"/>
</dbReference>
<dbReference type="EMBL" id="QRYC01000015">
    <property type="protein sequence ID" value="RGU55690.1"/>
    <property type="molecule type" value="Genomic_DNA"/>
</dbReference>
<dbReference type="Proteomes" id="UP000284243">
    <property type="component" value="Unassembled WGS sequence"/>
</dbReference>
<feature type="binding site" evidence="2">
    <location>
        <position position="191"/>
    </location>
    <ligand>
        <name>substrate</name>
    </ligand>
</feature>
<feature type="binding site" evidence="2">
    <location>
        <begin position="197"/>
        <end position="199"/>
    </location>
    <ligand>
        <name>substrate</name>
    </ligand>
</feature>
<evidence type="ECO:0000313" key="5">
    <source>
        <dbReference type="Proteomes" id="UP000284243"/>
    </source>
</evidence>
<comment type="cofactor">
    <cofactor evidence="2">
        <name>Mg(2+)</name>
        <dbReference type="ChEBI" id="CHEBI:18420"/>
    </cofactor>
    <text evidence="2">Binds 2 magnesium ions per subunit.</text>
</comment>
<comment type="function">
    <text evidence="2">Catalyzes the condensation of isopentenyl diphosphate (IPP) with allylic pyrophosphates generating different type of terpenoids.</text>
</comment>
<dbReference type="Gene3D" id="3.40.1180.10">
    <property type="entry name" value="Decaprenyl diphosphate synthase-like"/>
    <property type="match status" value="1"/>
</dbReference>
<feature type="binding site" evidence="2">
    <location>
        <position position="35"/>
    </location>
    <ligand>
        <name>substrate</name>
    </ligand>
</feature>
<dbReference type="CDD" id="cd00475">
    <property type="entry name" value="Cis_IPPS"/>
    <property type="match status" value="1"/>
</dbReference>
<dbReference type="InterPro" id="IPR036424">
    <property type="entry name" value="UPP_synth-like_sf"/>
</dbReference>
<dbReference type="PANTHER" id="PTHR10291:SF0">
    <property type="entry name" value="DEHYDRODOLICHYL DIPHOSPHATE SYNTHASE 2"/>
    <property type="match status" value="1"/>
</dbReference>
<dbReference type="HAMAP" id="MF_01139">
    <property type="entry name" value="ISPT"/>
    <property type="match status" value="1"/>
</dbReference>
<protein>
    <recommendedName>
        <fullName evidence="2">Isoprenyl transferase</fullName>
        <ecNumber evidence="2">2.5.1.-</ecNumber>
    </recommendedName>
</protein>
<dbReference type="InterPro" id="IPR001441">
    <property type="entry name" value="UPP_synth-like"/>
</dbReference>
<keyword evidence="2" id="KW-0479">Metal-binding</keyword>
<keyword evidence="1 2" id="KW-0808">Transferase</keyword>
<gene>
    <name evidence="3" type="ORF">DWW57_11390</name>
    <name evidence="4" type="ORF">DXA53_06360</name>
</gene>
<dbReference type="EC" id="2.5.1.-" evidence="2"/>
<feature type="binding site" evidence="2">
    <location>
        <position position="27"/>
    </location>
    <ligand>
        <name>substrate</name>
    </ligand>
</feature>
<feature type="binding site" evidence="2">
    <location>
        <begin position="67"/>
        <end position="69"/>
    </location>
    <ligand>
        <name>substrate</name>
    </ligand>
</feature>
<reference evidence="5 6" key="1">
    <citation type="submission" date="2018-08" db="EMBL/GenBank/DDBJ databases">
        <title>A genome reference for cultivated species of the human gut microbiota.</title>
        <authorList>
            <person name="Zou Y."/>
            <person name="Xue W."/>
            <person name="Luo G."/>
        </authorList>
    </citation>
    <scope>NUCLEOTIDE SEQUENCE [LARGE SCALE GENOMIC DNA]</scope>
    <source>
        <strain evidence="3 5">AF16-14</strain>
        <strain evidence="4 6">OF03-11</strain>
    </source>
</reference>
<accession>A0A1Y3YDN9</accession>
<comment type="subunit">
    <text evidence="2">Homodimer.</text>
</comment>
<dbReference type="InterPro" id="IPR018520">
    <property type="entry name" value="UPP_synth-like_CS"/>
</dbReference>
<feature type="active site" description="Proton acceptor" evidence="2">
    <location>
        <position position="70"/>
    </location>
</feature>
<dbReference type="AlphaFoldDB" id="A0A1Y3YDN9"/>
<dbReference type="GO" id="GO:0045547">
    <property type="term" value="F:ditrans,polycis-polyprenyl diphosphate synthase [(2E,6E)-farnesyl diphosphate specific] activity"/>
    <property type="evidence" value="ECO:0007669"/>
    <property type="project" value="TreeGrafter"/>
</dbReference>
<organism evidence="4 6">
    <name type="scientific">Odoribacter splanchnicus</name>
    <dbReference type="NCBI Taxonomy" id="28118"/>
    <lineage>
        <taxon>Bacteria</taxon>
        <taxon>Pseudomonadati</taxon>
        <taxon>Bacteroidota</taxon>
        <taxon>Bacteroidia</taxon>
        <taxon>Bacteroidales</taxon>
        <taxon>Odoribacteraceae</taxon>
        <taxon>Odoribacter</taxon>
    </lineage>
</organism>
<comment type="similarity">
    <text evidence="2">Belongs to the UPP synthase family.</text>
</comment>
<evidence type="ECO:0000313" key="3">
    <source>
        <dbReference type="EMBL" id="RGU55690.1"/>
    </source>
</evidence>
<feature type="binding site" evidence="2">
    <location>
        <position position="71"/>
    </location>
    <ligand>
        <name>substrate</name>
    </ligand>
</feature>
<name>A0A1Y3YDN9_9BACT</name>
<evidence type="ECO:0000313" key="6">
    <source>
        <dbReference type="Proteomes" id="UP000284434"/>
    </source>
</evidence>
<feature type="active site" evidence="2">
    <location>
        <position position="22"/>
    </location>
</feature>